<comment type="subunit">
    <text evidence="2">Homodimer; disulfide-linked.</text>
</comment>
<keyword evidence="4" id="KW-1015">Disulfide bond</keyword>
<comment type="similarity">
    <text evidence="1">Belongs to the stanniocalcin family.</text>
</comment>
<evidence type="ECO:0000256" key="4">
    <source>
        <dbReference type="ARBA" id="ARBA00023157"/>
    </source>
</evidence>
<protein>
    <submittedName>
        <fullName evidence="5">Uncharacterized protein</fullName>
    </submittedName>
</protein>
<dbReference type="GO" id="GO:0006874">
    <property type="term" value="P:intracellular calcium ion homeostasis"/>
    <property type="evidence" value="ECO:0007669"/>
    <property type="project" value="TreeGrafter"/>
</dbReference>
<evidence type="ECO:0000256" key="1">
    <source>
        <dbReference type="ARBA" id="ARBA00008693"/>
    </source>
</evidence>
<dbReference type="PANTHER" id="PTHR11245:SF6">
    <property type="entry name" value="DUF19 DOMAIN-CONTAINING PROTEIN"/>
    <property type="match status" value="1"/>
</dbReference>
<proteinExistence type="inferred from homology"/>
<dbReference type="EMBL" id="BTSX01000005">
    <property type="protein sequence ID" value="GMT01416.1"/>
    <property type="molecule type" value="Genomic_DNA"/>
</dbReference>
<evidence type="ECO:0000313" key="6">
    <source>
        <dbReference type="Proteomes" id="UP001432027"/>
    </source>
</evidence>
<evidence type="ECO:0000313" key="5">
    <source>
        <dbReference type="EMBL" id="GMT01416.1"/>
    </source>
</evidence>
<dbReference type="InterPro" id="IPR004978">
    <property type="entry name" value="Stanniocalcin"/>
</dbReference>
<organism evidence="5 6">
    <name type="scientific">Pristionchus entomophagus</name>
    <dbReference type="NCBI Taxonomy" id="358040"/>
    <lineage>
        <taxon>Eukaryota</taxon>
        <taxon>Metazoa</taxon>
        <taxon>Ecdysozoa</taxon>
        <taxon>Nematoda</taxon>
        <taxon>Chromadorea</taxon>
        <taxon>Rhabditida</taxon>
        <taxon>Rhabditina</taxon>
        <taxon>Diplogasteromorpha</taxon>
        <taxon>Diplogasteroidea</taxon>
        <taxon>Neodiplogasteridae</taxon>
        <taxon>Pristionchus</taxon>
    </lineage>
</organism>
<reference evidence="5" key="1">
    <citation type="submission" date="2023-10" db="EMBL/GenBank/DDBJ databases">
        <title>Genome assembly of Pristionchus species.</title>
        <authorList>
            <person name="Yoshida K."/>
            <person name="Sommer R.J."/>
        </authorList>
    </citation>
    <scope>NUCLEOTIDE SEQUENCE</scope>
    <source>
        <strain evidence="5">RS0144</strain>
    </source>
</reference>
<dbReference type="AlphaFoldDB" id="A0AAV5U4L6"/>
<dbReference type="GO" id="GO:0005615">
    <property type="term" value="C:extracellular space"/>
    <property type="evidence" value="ECO:0007669"/>
    <property type="project" value="TreeGrafter"/>
</dbReference>
<evidence type="ECO:0000256" key="2">
    <source>
        <dbReference type="ARBA" id="ARBA00011748"/>
    </source>
</evidence>
<sequence length="92" mass="10524">TVPNTIALLTRLLKLKQLDFSNAQLFFGTKDELREKLITILQSLNVKKNVENLADGITLVFVNGEAMNEACKIYRVKSLSRFIRCIKVCFDF</sequence>
<accession>A0AAV5U4L6</accession>
<feature type="non-terminal residue" evidence="5">
    <location>
        <position position="1"/>
    </location>
</feature>
<comment type="caution">
    <text evidence="5">The sequence shown here is derived from an EMBL/GenBank/DDBJ whole genome shotgun (WGS) entry which is preliminary data.</text>
</comment>
<name>A0AAV5U4L6_9BILA</name>
<dbReference type="Proteomes" id="UP001432027">
    <property type="component" value="Unassembled WGS sequence"/>
</dbReference>
<keyword evidence="3" id="KW-0372">Hormone</keyword>
<evidence type="ECO:0000256" key="3">
    <source>
        <dbReference type="ARBA" id="ARBA00022702"/>
    </source>
</evidence>
<feature type="non-terminal residue" evidence="5">
    <location>
        <position position="92"/>
    </location>
</feature>
<dbReference type="PANTHER" id="PTHR11245">
    <property type="entry name" value="STANNIOCALCIN"/>
    <property type="match status" value="1"/>
</dbReference>
<gene>
    <name evidence="5" type="ORF">PENTCL1PPCAC_23590</name>
</gene>
<dbReference type="GO" id="GO:0005179">
    <property type="term" value="F:hormone activity"/>
    <property type="evidence" value="ECO:0007669"/>
    <property type="project" value="UniProtKB-KW"/>
</dbReference>
<keyword evidence="6" id="KW-1185">Reference proteome</keyword>